<dbReference type="Pfam" id="PF07635">
    <property type="entry name" value="PSCyt1"/>
    <property type="match status" value="1"/>
</dbReference>
<evidence type="ECO:0000313" key="7">
    <source>
        <dbReference type="EMBL" id="AKF10708.1"/>
    </source>
</evidence>
<dbReference type="GO" id="GO:0009055">
    <property type="term" value="F:electron transfer activity"/>
    <property type="evidence" value="ECO:0007669"/>
    <property type="project" value="InterPro"/>
</dbReference>
<feature type="domain" description="Cytochrome c" evidence="6">
    <location>
        <begin position="85"/>
        <end position="179"/>
    </location>
</feature>
<dbReference type="KEGG" id="samy:DB32_007857"/>
<evidence type="ECO:0000313" key="8">
    <source>
        <dbReference type="Proteomes" id="UP000034883"/>
    </source>
</evidence>
<accession>A0A0F6W9E3</accession>
<name>A0A0F6W9E3_9BACT</name>
<dbReference type="PANTHER" id="PTHR35889:SF3">
    <property type="entry name" value="F-BOX DOMAIN-CONTAINING PROTEIN"/>
    <property type="match status" value="1"/>
</dbReference>
<reference evidence="7 8" key="1">
    <citation type="submission" date="2015-03" db="EMBL/GenBank/DDBJ databases">
        <title>Genome assembly of Sandaracinus amylolyticus DSM 53668.</title>
        <authorList>
            <person name="Sharma G."/>
            <person name="Subramanian S."/>
        </authorList>
    </citation>
    <scope>NUCLEOTIDE SEQUENCE [LARGE SCALE GENOMIC DNA]</scope>
    <source>
        <strain evidence="7 8">DSM 53668</strain>
    </source>
</reference>
<keyword evidence="5" id="KW-0732">Signal</keyword>
<evidence type="ECO:0000259" key="6">
    <source>
        <dbReference type="PROSITE" id="PS51007"/>
    </source>
</evidence>
<evidence type="ECO:0000256" key="5">
    <source>
        <dbReference type="SAM" id="SignalP"/>
    </source>
</evidence>
<proteinExistence type="predicted"/>
<dbReference type="PROSITE" id="PS51257">
    <property type="entry name" value="PROKAR_LIPOPROTEIN"/>
    <property type="match status" value="1"/>
</dbReference>
<dbReference type="Proteomes" id="UP000034883">
    <property type="component" value="Chromosome"/>
</dbReference>
<keyword evidence="3 4" id="KW-0408">Iron</keyword>
<evidence type="ECO:0000256" key="2">
    <source>
        <dbReference type="ARBA" id="ARBA00022723"/>
    </source>
</evidence>
<evidence type="ECO:0000256" key="1">
    <source>
        <dbReference type="ARBA" id="ARBA00022617"/>
    </source>
</evidence>
<dbReference type="GO" id="GO:0020037">
    <property type="term" value="F:heme binding"/>
    <property type="evidence" value="ECO:0007669"/>
    <property type="project" value="InterPro"/>
</dbReference>
<keyword evidence="2 4" id="KW-0479">Metal-binding</keyword>
<dbReference type="InterPro" id="IPR036909">
    <property type="entry name" value="Cyt_c-like_dom_sf"/>
</dbReference>
<dbReference type="PANTHER" id="PTHR35889">
    <property type="entry name" value="CYCLOINULO-OLIGOSACCHARIDE FRUCTANOTRANSFERASE-RELATED"/>
    <property type="match status" value="1"/>
</dbReference>
<dbReference type="AlphaFoldDB" id="A0A0F6W9E3"/>
<dbReference type="OrthoDB" id="5524160at2"/>
<keyword evidence="1 4" id="KW-0349">Heme</keyword>
<dbReference type="InterPro" id="IPR011429">
    <property type="entry name" value="Cyt_c_Planctomycete-type"/>
</dbReference>
<dbReference type="SUPFAM" id="SSF46626">
    <property type="entry name" value="Cytochrome c"/>
    <property type="match status" value="1"/>
</dbReference>
<keyword evidence="8" id="KW-1185">Reference proteome</keyword>
<gene>
    <name evidence="7" type="ORF">DB32_007857</name>
</gene>
<dbReference type="EMBL" id="CP011125">
    <property type="protein sequence ID" value="AKF10708.1"/>
    <property type="molecule type" value="Genomic_DNA"/>
</dbReference>
<evidence type="ECO:0000256" key="4">
    <source>
        <dbReference type="PROSITE-ProRule" id="PRU00433"/>
    </source>
</evidence>
<dbReference type="PROSITE" id="PS51007">
    <property type="entry name" value="CYTC"/>
    <property type="match status" value="1"/>
</dbReference>
<evidence type="ECO:0000256" key="3">
    <source>
        <dbReference type="ARBA" id="ARBA00023004"/>
    </source>
</evidence>
<dbReference type="InterPro" id="IPR009056">
    <property type="entry name" value="Cyt_c-like_dom"/>
</dbReference>
<protein>
    <recommendedName>
        <fullName evidence="6">Cytochrome c domain-containing protein</fullName>
    </recommendedName>
</protein>
<dbReference type="GO" id="GO:0046872">
    <property type="term" value="F:metal ion binding"/>
    <property type="evidence" value="ECO:0007669"/>
    <property type="project" value="UniProtKB-KW"/>
</dbReference>
<organism evidence="7 8">
    <name type="scientific">Sandaracinus amylolyticus</name>
    <dbReference type="NCBI Taxonomy" id="927083"/>
    <lineage>
        <taxon>Bacteria</taxon>
        <taxon>Pseudomonadati</taxon>
        <taxon>Myxococcota</taxon>
        <taxon>Polyangia</taxon>
        <taxon>Polyangiales</taxon>
        <taxon>Sandaracinaceae</taxon>
        <taxon>Sandaracinus</taxon>
    </lineage>
</organism>
<feature type="signal peptide" evidence="5">
    <location>
        <begin position="1"/>
        <end position="19"/>
    </location>
</feature>
<dbReference type="STRING" id="927083.DB32_007857"/>
<dbReference type="RefSeq" id="WP_053237653.1">
    <property type="nucleotide sequence ID" value="NZ_CP011125.1"/>
</dbReference>
<sequence length="332" mass="33814">MHHRICVLLVSLGATSSLACSLERVGFEPPPRDCPGQDCPAPAGDGGTPRPGACGDAVCAAGEDCASCPADCGACTDACESGLAPNVDYGEDVQPIFDARCVGCHGGTDPAAGLRLDTLLGLLAGSASGPVITPCSCRDSLLWKKLGPDPFTGDRMPLGGAPLSDAEIARICQWLDEGAESRFDPTTCGAPVGPPRGACDECGDGVCGVTESCGSCVIDCGCEPPPPERDVTAPAFEGARDAESPSPAQCVVSWRPAVDDVTPSEAIVYEVFAGPRDTVPDLSRPVAVTAPGATSHVLAIGPGERVDVVVRAVDAAGNRDTNLRARECDGRD</sequence>
<feature type="chain" id="PRO_5002511695" description="Cytochrome c domain-containing protein" evidence="5">
    <location>
        <begin position="20"/>
        <end position="332"/>
    </location>
</feature>